<dbReference type="AlphaFoldDB" id="A0A0X8GZQ6"/>
<organism evidence="2 3">
    <name type="scientific">Erysipelothrix larvae</name>
    <dbReference type="NCBI Taxonomy" id="1514105"/>
    <lineage>
        <taxon>Bacteria</taxon>
        <taxon>Bacillati</taxon>
        <taxon>Bacillota</taxon>
        <taxon>Erysipelotrichia</taxon>
        <taxon>Erysipelotrichales</taxon>
        <taxon>Erysipelotrichaceae</taxon>
        <taxon>Erysipelothrix</taxon>
    </lineage>
</organism>
<keyword evidence="3" id="KW-1185">Reference proteome</keyword>
<accession>A0A0X8GZQ6</accession>
<evidence type="ECO:0000313" key="3">
    <source>
        <dbReference type="Proteomes" id="UP000063781"/>
    </source>
</evidence>
<protein>
    <submittedName>
        <fullName evidence="2">Uncharacterized protein</fullName>
    </submittedName>
</protein>
<reference evidence="2 3" key="1">
    <citation type="submission" date="2015-10" db="EMBL/GenBank/DDBJ databases">
        <title>Erysipelothrix larvae sp. LV19 isolated from the larval gut of the rhinoceros beetle, Trypoxylus dichotomus.</title>
        <authorList>
            <person name="Lim S."/>
            <person name="Kim B.-C."/>
        </authorList>
    </citation>
    <scope>NUCLEOTIDE SEQUENCE [LARGE SCALE GENOMIC DNA]</scope>
    <source>
        <strain evidence="2 3">LV19</strain>
    </source>
</reference>
<evidence type="ECO:0000313" key="2">
    <source>
        <dbReference type="EMBL" id="AMC93349.1"/>
    </source>
</evidence>
<dbReference type="OrthoDB" id="1653578at2"/>
<dbReference type="RefSeq" id="WP_067632036.1">
    <property type="nucleotide sequence ID" value="NZ_CP013213.1"/>
</dbReference>
<keyword evidence="1" id="KW-0812">Transmembrane</keyword>
<evidence type="ECO:0000256" key="1">
    <source>
        <dbReference type="SAM" id="Phobius"/>
    </source>
</evidence>
<dbReference type="KEGG" id="erl:AOC36_04965"/>
<sequence>MKSRVQKNHELYETLASSTEEKVESSDLSRYANQLNDIDSRFERMNIMGNVSHDPSHARDDVTDNESLTNVYDTFENEYLKDFLEEVKEYNVKKGYRTSDDTQTNILGTFTTNSVIKKDIHIEDDDVDSIESLVSSIEKNQDAVNEINQTKEYGQGLVHPEDFGFVFQENYDDLNDDLVQDIETLFDDVEPNETLDSHDSELMNSKELLLKQGLDPEENWRTSDIPIFEGFTEEIKTIDSEETKEQPLSNDALQQSIVDEQPEPIQKSQPIIDDIEHEPSIIQSSIDTGFEQNVDVFELNRVALEETKTIQLKLEEQQKDIQSISKSMVQTNRILNTVIAIVLLCFFLVVAFIVKMFWFS</sequence>
<keyword evidence="1" id="KW-0472">Membrane</keyword>
<dbReference type="Proteomes" id="UP000063781">
    <property type="component" value="Chromosome"/>
</dbReference>
<keyword evidence="1" id="KW-1133">Transmembrane helix</keyword>
<dbReference type="EMBL" id="CP013213">
    <property type="protein sequence ID" value="AMC93349.1"/>
    <property type="molecule type" value="Genomic_DNA"/>
</dbReference>
<feature type="transmembrane region" description="Helical" evidence="1">
    <location>
        <begin position="334"/>
        <end position="358"/>
    </location>
</feature>
<gene>
    <name evidence="2" type="ORF">AOC36_04965</name>
</gene>
<name>A0A0X8GZQ6_9FIRM</name>
<proteinExistence type="predicted"/>
<dbReference type="STRING" id="1514105.AOC36_04965"/>